<proteinExistence type="predicted"/>
<reference evidence="2" key="1">
    <citation type="journal article" date="2014" name="Proc. Natl. Acad. Sci. U.S.A.">
        <title>Extensive sampling of basidiomycete genomes demonstrates inadequacy of the white-rot/brown-rot paradigm for wood decay fungi.</title>
        <authorList>
            <person name="Riley R."/>
            <person name="Salamov A.A."/>
            <person name="Brown D.W."/>
            <person name="Nagy L.G."/>
            <person name="Floudas D."/>
            <person name="Held B.W."/>
            <person name="Levasseur A."/>
            <person name="Lombard V."/>
            <person name="Morin E."/>
            <person name="Otillar R."/>
            <person name="Lindquist E.A."/>
            <person name="Sun H."/>
            <person name="LaButti K.M."/>
            <person name="Schmutz J."/>
            <person name="Jabbour D."/>
            <person name="Luo H."/>
            <person name="Baker S.E."/>
            <person name="Pisabarro A.G."/>
            <person name="Walton J.D."/>
            <person name="Blanchette R.A."/>
            <person name="Henrissat B."/>
            <person name="Martin F."/>
            <person name="Cullen D."/>
            <person name="Hibbett D.S."/>
            <person name="Grigoriev I.V."/>
        </authorList>
    </citation>
    <scope>NUCLEOTIDE SEQUENCE [LARGE SCALE GENOMIC DNA]</scope>
    <source>
        <strain evidence="2">CBS 339.88</strain>
    </source>
</reference>
<dbReference type="AlphaFoldDB" id="A0A067SPT5"/>
<dbReference type="PROSITE" id="PS51257">
    <property type="entry name" value="PROKAR_LIPOPROTEIN"/>
    <property type="match status" value="1"/>
</dbReference>
<dbReference type="Proteomes" id="UP000027222">
    <property type="component" value="Unassembled WGS sequence"/>
</dbReference>
<name>A0A067SPT5_GALM3</name>
<evidence type="ECO:0000313" key="2">
    <source>
        <dbReference type="Proteomes" id="UP000027222"/>
    </source>
</evidence>
<protein>
    <submittedName>
        <fullName evidence="1">Uncharacterized protein</fullName>
    </submittedName>
</protein>
<keyword evidence="2" id="KW-1185">Reference proteome</keyword>
<gene>
    <name evidence="1" type="ORF">GALMADRAFT_255506</name>
</gene>
<accession>A0A067SPT5</accession>
<organism evidence="1 2">
    <name type="scientific">Galerina marginata (strain CBS 339.88)</name>
    <dbReference type="NCBI Taxonomy" id="685588"/>
    <lineage>
        <taxon>Eukaryota</taxon>
        <taxon>Fungi</taxon>
        <taxon>Dikarya</taxon>
        <taxon>Basidiomycota</taxon>
        <taxon>Agaricomycotina</taxon>
        <taxon>Agaricomycetes</taxon>
        <taxon>Agaricomycetidae</taxon>
        <taxon>Agaricales</taxon>
        <taxon>Agaricineae</taxon>
        <taxon>Strophariaceae</taxon>
        <taxon>Galerina</taxon>
    </lineage>
</organism>
<sequence>MQPSIRAIQPYPSPRGNYHMSSIQSHCVTLILSCNLPQIYAVCSSQLAQRHLLSGSFSLQILLYCGTADARGKNGDEQ</sequence>
<dbReference type="HOGENOM" id="CLU_2622198_0_0_1"/>
<dbReference type="EMBL" id="KL142400">
    <property type="protein sequence ID" value="KDR69714.1"/>
    <property type="molecule type" value="Genomic_DNA"/>
</dbReference>
<evidence type="ECO:0000313" key="1">
    <source>
        <dbReference type="EMBL" id="KDR69714.1"/>
    </source>
</evidence>